<dbReference type="InterPro" id="IPR001091">
    <property type="entry name" value="RM_Methyltransferase"/>
</dbReference>
<dbReference type="InterPro" id="IPR002941">
    <property type="entry name" value="DNA_methylase_N4/N6"/>
</dbReference>
<dbReference type="Pfam" id="PF01555">
    <property type="entry name" value="N6_N4_Mtase"/>
    <property type="match status" value="1"/>
</dbReference>
<comment type="similarity">
    <text evidence="1">Belongs to the N(4)/N(6)-methyltransferase family. N(4) subfamily.</text>
</comment>
<keyword evidence="6" id="KW-0238">DNA-binding</keyword>
<evidence type="ECO:0000256" key="6">
    <source>
        <dbReference type="ARBA" id="ARBA00023125"/>
    </source>
</evidence>
<evidence type="ECO:0000256" key="3">
    <source>
        <dbReference type="ARBA" id="ARBA00022679"/>
    </source>
</evidence>
<evidence type="ECO:0000313" key="11">
    <source>
        <dbReference type="EMBL" id="GGC88211.1"/>
    </source>
</evidence>
<dbReference type="SUPFAM" id="SSF53335">
    <property type="entry name" value="S-adenosyl-L-methionine-dependent methyltransferases"/>
    <property type="match status" value="1"/>
</dbReference>
<feature type="domain" description="DNA methylase N-4/N-6" evidence="10">
    <location>
        <begin position="23"/>
        <end position="306"/>
    </location>
</feature>
<evidence type="ECO:0000256" key="2">
    <source>
        <dbReference type="ARBA" id="ARBA00022603"/>
    </source>
</evidence>
<reference evidence="12" key="1">
    <citation type="journal article" date="2019" name="Int. J. Syst. Evol. Microbiol.">
        <title>The Global Catalogue of Microorganisms (GCM) 10K type strain sequencing project: providing services to taxonomists for standard genome sequencing and annotation.</title>
        <authorList>
            <consortium name="The Broad Institute Genomics Platform"/>
            <consortium name="The Broad Institute Genome Sequencing Center for Infectious Disease"/>
            <person name="Wu L."/>
            <person name="Ma J."/>
        </authorList>
    </citation>
    <scope>NUCLEOTIDE SEQUENCE [LARGE SCALE GENOMIC DNA]</scope>
    <source>
        <strain evidence="12">CGMCC 1.15942</strain>
    </source>
</reference>
<dbReference type="Gene3D" id="3.40.50.150">
    <property type="entry name" value="Vaccinia Virus protein VP39"/>
    <property type="match status" value="1"/>
</dbReference>
<evidence type="ECO:0000256" key="7">
    <source>
        <dbReference type="ARBA" id="ARBA00049120"/>
    </source>
</evidence>
<dbReference type="PANTHER" id="PTHR13370">
    <property type="entry name" value="RNA METHYLASE-RELATED"/>
    <property type="match status" value="1"/>
</dbReference>
<dbReference type="EMBL" id="BMKI01000003">
    <property type="protein sequence ID" value="GGC88211.1"/>
    <property type="molecule type" value="Genomic_DNA"/>
</dbReference>
<dbReference type="PROSITE" id="PS00093">
    <property type="entry name" value="N4_MTASE"/>
    <property type="match status" value="1"/>
</dbReference>
<dbReference type="GO" id="GO:0008168">
    <property type="term" value="F:methyltransferase activity"/>
    <property type="evidence" value="ECO:0007669"/>
    <property type="project" value="UniProtKB-KW"/>
</dbReference>
<organism evidence="11 12">
    <name type="scientific">Enterococcus wangshanyuanii</name>
    <dbReference type="NCBI Taxonomy" id="2005703"/>
    <lineage>
        <taxon>Bacteria</taxon>
        <taxon>Bacillati</taxon>
        <taxon>Bacillota</taxon>
        <taxon>Bacilli</taxon>
        <taxon>Lactobacillales</taxon>
        <taxon>Enterococcaceae</taxon>
        <taxon>Enterococcus</taxon>
    </lineage>
</organism>
<evidence type="ECO:0000313" key="12">
    <source>
        <dbReference type="Proteomes" id="UP000630615"/>
    </source>
</evidence>
<keyword evidence="2 11" id="KW-0489">Methyltransferase</keyword>
<keyword evidence="12" id="KW-1185">Reference proteome</keyword>
<dbReference type="InterPro" id="IPR017985">
    <property type="entry name" value="MeTrfase_CN4_CS"/>
</dbReference>
<evidence type="ECO:0000256" key="9">
    <source>
        <dbReference type="SAM" id="MobiDB-lite"/>
    </source>
</evidence>
<sequence length="318" mass="36264">MEINKIYEGNSLEILKSFPDESIDCVITSPPYYGLRDYGMDDQLGLEATPELYINNLVTLFREIKRVLKNTGTLWLNLGDSFWSKRSKNGQDWTQIGSKNGKHSLRAGGKDHPVYKPKDLMGMPWRVALALQQDGWYLRSDIIWHKPNVIPESVVDRPTKCHEYIFLLSKSEKYFYDYEAIKEESVYKEHAPIRGSEGTFGPNQSRMRESKEKGSFGGKHGEDNFRAVRDKRNKRDVWKVAAKPYSGAHFATYPIELIEPCLLAGCPEGGIVLDPFFGSGTTGVAAIKHRRNYIGIELNPDYIELADDRINGTQINFF</sequence>
<comment type="catalytic activity">
    <reaction evidence="7">
        <text>a 2'-deoxycytidine in DNA + S-adenosyl-L-methionine = an N(4)-methyl-2'-deoxycytidine in DNA + S-adenosyl-L-homocysteine + H(+)</text>
        <dbReference type="Rhea" id="RHEA:16857"/>
        <dbReference type="Rhea" id="RHEA-COMP:11369"/>
        <dbReference type="Rhea" id="RHEA-COMP:13674"/>
        <dbReference type="ChEBI" id="CHEBI:15378"/>
        <dbReference type="ChEBI" id="CHEBI:57856"/>
        <dbReference type="ChEBI" id="CHEBI:59789"/>
        <dbReference type="ChEBI" id="CHEBI:85452"/>
        <dbReference type="ChEBI" id="CHEBI:137933"/>
        <dbReference type="EC" id="2.1.1.113"/>
    </reaction>
</comment>
<dbReference type="PANTHER" id="PTHR13370:SF3">
    <property type="entry name" value="TRNA (GUANINE(10)-N2)-METHYLTRANSFERASE HOMOLOG"/>
    <property type="match status" value="1"/>
</dbReference>
<dbReference type="InterPro" id="IPR029063">
    <property type="entry name" value="SAM-dependent_MTases_sf"/>
</dbReference>
<name>A0ABQ1P085_9ENTE</name>
<proteinExistence type="inferred from homology"/>
<dbReference type="GO" id="GO:0032259">
    <property type="term" value="P:methylation"/>
    <property type="evidence" value="ECO:0007669"/>
    <property type="project" value="UniProtKB-KW"/>
</dbReference>
<evidence type="ECO:0000256" key="8">
    <source>
        <dbReference type="RuleBase" id="RU362026"/>
    </source>
</evidence>
<dbReference type="Proteomes" id="UP000630615">
    <property type="component" value="Unassembled WGS sequence"/>
</dbReference>
<evidence type="ECO:0000259" key="10">
    <source>
        <dbReference type="Pfam" id="PF01555"/>
    </source>
</evidence>
<feature type="region of interest" description="Disordered" evidence="9">
    <location>
        <begin position="193"/>
        <end position="223"/>
    </location>
</feature>
<comment type="caution">
    <text evidence="11">The sequence shown here is derived from an EMBL/GenBank/DDBJ whole genome shotgun (WGS) entry which is preliminary data.</text>
</comment>
<keyword evidence="5" id="KW-0680">Restriction system</keyword>
<evidence type="ECO:0000256" key="5">
    <source>
        <dbReference type="ARBA" id="ARBA00022747"/>
    </source>
</evidence>
<evidence type="ECO:0000256" key="1">
    <source>
        <dbReference type="ARBA" id="ARBA00010203"/>
    </source>
</evidence>
<dbReference type="RefSeq" id="WP_088271244.1">
    <property type="nucleotide sequence ID" value="NZ_BMKI01000003.1"/>
</dbReference>
<protein>
    <recommendedName>
        <fullName evidence="8">Methyltransferase</fullName>
        <ecNumber evidence="8">2.1.1.-</ecNumber>
    </recommendedName>
</protein>
<keyword evidence="4" id="KW-0949">S-adenosyl-L-methionine</keyword>
<feature type="compositionally biased region" description="Basic and acidic residues" evidence="9">
    <location>
        <begin position="206"/>
        <end position="223"/>
    </location>
</feature>
<accession>A0ABQ1P085</accession>
<dbReference type="EC" id="2.1.1.-" evidence="8"/>
<keyword evidence="3" id="KW-0808">Transferase</keyword>
<gene>
    <name evidence="11" type="ORF">GCM10011573_17270</name>
</gene>
<dbReference type="PRINTS" id="PR00508">
    <property type="entry name" value="S21N4MTFRASE"/>
</dbReference>
<evidence type="ECO:0000256" key="4">
    <source>
        <dbReference type="ARBA" id="ARBA00022691"/>
    </source>
</evidence>